<dbReference type="InterPro" id="IPR027749">
    <property type="entry name" value="TTLL12"/>
</dbReference>
<dbReference type="InterPro" id="IPR008978">
    <property type="entry name" value="HSP20-like_chaperone"/>
</dbReference>
<dbReference type="Proteomes" id="UP000594262">
    <property type="component" value="Unplaced"/>
</dbReference>
<dbReference type="InterPro" id="IPR007052">
    <property type="entry name" value="CS_dom"/>
</dbReference>
<reference evidence="2" key="1">
    <citation type="submission" date="2021-01" db="UniProtKB">
        <authorList>
            <consortium name="EnsemblMetazoa"/>
        </authorList>
    </citation>
    <scope>IDENTIFICATION</scope>
</reference>
<dbReference type="PROSITE" id="PS51203">
    <property type="entry name" value="CS"/>
    <property type="match status" value="1"/>
</dbReference>
<dbReference type="GO" id="GO:0005737">
    <property type="term" value="C:cytoplasm"/>
    <property type="evidence" value="ECO:0007669"/>
    <property type="project" value="TreeGrafter"/>
</dbReference>
<evidence type="ECO:0000313" key="2">
    <source>
        <dbReference type="EnsemblMetazoa" id="CLYHEMP020304.1"/>
    </source>
</evidence>
<accession>A0A7M5XA26</accession>
<name>A0A7M5XA26_9CNID</name>
<evidence type="ECO:0000259" key="1">
    <source>
        <dbReference type="PROSITE" id="PS51203"/>
    </source>
</evidence>
<proteinExistence type="predicted"/>
<dbReference type="Pfam" id="PF25556">
    <property type="entry name" value="SET_TTL"/>
    <property type="match status" value="1"/>
</dbReference>
<dbReference type="InterPro" id="IPR057954">
    <property type="entry name" value="SET_TTL12"/>
</dbReference>
<evidence type="ECO:0000313" key="3">
    <source>
        <dbReference type="Proteomes" id="UP000594262"/>
    </source>
</evidence>
<dbReference type="Pfam" id="PF04969">
    <property type="entry name" value="CS"/>
    <property type="match status" value="1"/>
</dbReference>
<protein>
    <recommendedName>
        <fullName evidence="1">CS domain-containing protein</fullName>
    </recommendedName>
</protein>
<dbReference type="AlphaFoldDB" id="A0A7M5XA26"/>
<feature type="domain" description="CS" evidence="1">
    <location>
        <begin position="213"/>
        <end position="301"/>
    </location>
</feature>
<dbReference type="Gene3D" id="2.60.40.790">
    <property type="match status" value="1"/>
</dbReference>
<dbReference type="OrthoDB" id="60477at2759"/>
<dbReference type="InterPro" id="IPR004344">
    <property type="entry name" value="TTL/TTLL_fam"/>
</dbReference>
<sequence>MACTNMDEFRKIHNHQLKSIGFPNELVQNLYNQLANDDTSSPKIIDTFQVKKSGNTRPLLLAKKSIKKESCFFLLEHIWTNDGGSKAAEQLHKSPILSTKLSQMFNLPDMGSIDEYYNYDTQKNTVIDVTGCAEDAAKKACDEYKGQTVESIIKCLDKDTPDLQNKIGTDIENITFEEFVSGLKTTGSMPENASEGFLRKMYDNFSRDKEGSASTLNYNWEDENDIVSVYIPIPLTAKKNNIKSALTTNTWKLFVDGKEMLNGELFARVKADDSYWAIEQPGVLCMTLEKVLTDETWKALLKGEEKLSAEAIIQTAWAKHQVEDIYYNGILDTMWKYNQTYSLSSPDSKARHPQWYIMEEIGSSLTHNNNPNFKCSPFFYSALGRAYSIIWPIKDIKEGQMCTRNFIPQIIANETMDICKVRLKTHTDIKLTDGNNNKFDTEKEEQPSEIEPVNVEKLSTKKISKSDEERLVWLGDYNGFVSDEVAKSLPNVTFATESDPKCVVKFISLNKTSVSIEGEILPCGEMLANKDYLQNYIKLRYGNQPWFVSSFILPNALVEFNEKYEETDLLQYWIVRPVDNRQLALENFVTSQFARIVRVCEAGSIAVSQYITDQIPFRDRLVTLSYPVMLCTDIKCAYISKEPALRFSKDESYPTSFIDEYKNHSSVTQEFEGAQAADLFSDYKVAMNKLLLPQDPDKGWSYVEEQIYQAIGQVSKALAKDMRLPATGDCKNYVMCNFDVIVDSSLQPKIIDIVGHGELPRKLIIGDFVTLALGGSKDSFVKVN</sequence>
<dbReference type="Pfam" id="PF03133">
    <property type="entry name" value="TTL"/>
    <property type="match status" value="1"/>
</dbReference>
<dbReference type="CDD" id="cd06467">
    <property type="entry name" value="p23_NUDC_like"/>
    <property type="match status" value="1"/>
</dbReference>
<keyword evidence="3" id="KW-1185">Reference proteome</keyword>
<dbReference type="PANTHER" id="PTHR46088:SF1">
    <property type="entry name" value="TUBULIN--TYROSINE LIGASE-LIKE PROTEIN 12"/>
    <property type="match status" value="1"/>
</dbReference>
<dbReference type="SUPFAM" id="SSF49764">
    <property type="entry name" value="HSP20-like chaperones"/>
    <property type="match status" value="1"/>
</dbReference>
<dbReference type="PANTHER" id="PTHR46088">
    <property type="entry name" value="TUBULIN--TYROSINE LIGASE-LIKE PROTEIN 12"/>
    <property type="match status" value="1"/>
</dbReference>
<organism evidence="2 3">
    <name type="scientific">Clytia hemisphaerica</name>
    <dbReference type="NCBI Taxonomy" id="252671"/>
    <lineage>
        <taxon>Eukaryota</taxon>
        <taxon>Metazoa</taxon>
        <taxon>Cnidaria</taxon>
        <taxon>Hydrozoa</taxon>
        <taxon>Hydroidolina</taxon>
        <taxon>Leptothecata</taxon>
        <taxon>Obeliida</taxon>
        <taxon>Clytiidae</taxon>
        <taxon>Clytia</taxon>
    </lineage>
</organism>
<dbReference type="EnsemblMetazoa" id="CLYHEMT020304.1">
    <property type="protein sequence ID" value="CLYHEMP020304.1"/>
    <property type="gene ID" value="CLYHEMG020304"/>
</dbReference>